<evidence type="ECO:0000256" key="2">
    <source>
        <dbReference type="ARBA" id="ARBA00022692"/>
    </source>
</evidence>
<name>A0A6J2TQG5_DROLE</name>
<accession>A0A6J2TQG5</accession>
<evidence type="ECO:0000259" key="14">
    <source>
        <dbReference type="PROSITE" id="PS51292"/>
    </source>
</evidence>
<feature type="transmembrane region" description="Helical" evidence="13">
    <location>
        <begin position="113"/>
        <end position="132"/>
    </location>
</feature>
<evidence type="ECO:0000256" key="3">
    <source>
        <dbReference type="ARBA" id="ARBA00022723"/>
    </source>
</evidence>
<evidence type="ECO:0000256" key="8">
    <source>
        <dbReference type="ARBA" id="ARBA00040151"/>
    </source>
</evidence>
<evidence type="ECO:0000256" key="7">
    <source>
        <dbReference type="ARBA" id="ARBA00023136"/>
    </source>
</evidence>
<dbReference type="SUPFAM" id="SSF57850">
    <property type="entry name" value="RING/U-box"/>
    <property type="match status" value="1"/>
</dbReference>
<dbReference type="Gene3D" id="3.30.40.10">
    <property type="entry name" value="Zinc/RING finger domain, C3HC4 (zinc finger)"/>
    <property type="match status" value="1"/>
</dbReference>
<dbReference type="Proteomes" id="UP000504634">
    <property type="component" value="Unplaced"/>
</dbReference>
<dbReference type="OrthoDB" id="5817083at2759"/>
<dbReference type="InterPro" id="IPR013083">
    <property type="entry name" value="Znf_RING/FYVE/PHD"/>
</dbReference>
<feature type="transmembrane region" description="Helical" evidence="13">
    <location>
        <begin position="266"/>
        <end position="287"/>
    </location>
</feature>
<gene>
    <name evidence="16" type="primary">LOC115626905</name>
</gene>
<dbReference type="AlphaFoldDB" id="A0A6J2TQG5"/>
<keyword evidence="15" id="KW-1185">Reference proteome</keyword>
<feature type="transmembrane region" description="Helical" evidence="13">
    <location>
        <begin position="241"/>
        <end position="260"/>
    </location>
</feature>
<keyword evidence="3" id="KW-0479">Metal-binding</keyword>
<keyword evidence="2 13" id="KW-0812">Transmembrane</keyword>
<comment type="subcellular location">
    <subcellularLocation>
        <location evidence="1">Membrane</location>
        <topology evidence="1">Multi-pass membrane protein</topology>
    </subcellularLocation>
</comment>
<sequence>MLRSRGTRRPRRITSGVDHANEDERMCWICLTTEEEMPRTDWLHPCRCRGTNKWVHETCLSRWIDEKQLISPDMPVTCTQCRTEYIVVMPPLCRFDSLLEVVDKTYERMCPSAVMGMLAATIYFSAVTYGALTMLELVGYETGMQILQEDPTLLMIVLPALPTILLLGRIVSWDDSILSWVRRHNRHPVPPEQRDEQGEPLPGAPLDDNYFEEQERENPSVDVLQVGPLGTENIMRASCSFCTALSLPSFAVVIGKTLYARVESRMLAILLGGLTFVGLKGLASVYLRRCQYQRKRKRYVLDYTPQNIWRNARRSRTRSGPARR</sequence>
<evidence type="ECO:0000313" key="16">
    <source>
        <dbReference type="RefSeq" id="XP_030378274.1"/>
    </source>
</evidence>
<feature type="domain" description="RING-CH-type" evidence="14">
    <location>
        <begin position="19"/>
        <end position="88"/>
    </location>
</feature>
<evidence type="ECO:0000256" key="9">
    <source>
        <dbReference type="ARBA" id="ARBA00043044"/>
    </source>
</evidence>
<feature type="transmembrane region" description="Helical" evidence="13">
    <location>
        <begin position="152"/>
        <end position="173"/>
    </location>
</feature>
<feature type="region of interest" description="Disordered" evidence="12">
    <location>
        <begin position="188"/>
        <end position="209"/>
    </location>
</feature>
<protein>
    <recommendedName>
        <fullName evidence="8">E3 ubiquitin-protein ligase MARCHF5</fullName>
    </recommendedName>
    <alternativeName>
        <fullName evidence="10">Membrane-associated RING finger protein 5</fullName>
    </alternativeName>
    <alternativeName>
        <fullName evidence="9">Membrane-associated RING-CH protein V</fullName>
    </alternativeName>
    <alternativeName>
        <fullName evidence="11">RING-type E3 ubiquitin transferase MARCHF5</fullName>
    </alternativeName>
</protein>
<evidence type="ECO:0000313" key="15">
    <source>
        <dbReference type="Proteomes" id="UP000504634"/>
    </source>
</evidence>
<dbReference type="PROSITE" id="PS51292">
    <property type="entry name" value="ZF_RING_CH"/>
    <property type="match status" value="1"/>
</dbReference>
<evidence type="ECO:0000256" key="1">
    <source>
        <dbReference type="ARBA" id="ARBA00004141"/>
    </source>
</evidence>
<dbReference type="PANTHER" id="PTHR46283">
    <property type="entry name" value="E3 UBIQUITIN-PROTEIN LIGASE MARCH5"/>
    <property type="match status" value="1"/>
</dbReference>
<keyword evidence="4" id="KW-0863">Zinc-finger</keyword>
<keyword evidence="5" id="KW-0862">Zinc</keyword>
<evidence type="ECO:0000256" key="11">
    <source>
        <dbReference type="ARBA" id="ARBA00043231"/>
    </source>
</evidence>
<dbReference type="RefSeq" id="XP_030378274.1">
    <property type="nucleotide sequence ID" value="XM_030522414.1"/>
</dbReference>
<dbReference type="GeneID" id="115626905"/>
<reference evidence="16" key="1">
    <citation type="submission" date="2025-08" db="UniProtKB">
        <authorList>
            <consortium name="RefSeq"/>
        </authorList>
    </citation>
    <scope>IDENTIFICATION</scope>
    <source>
        <strain evidence="16">11010-0011.00</strain>
        <tissue evidence="16">Whole body</tissue>
    </source>
</reference>
<dbReference type="CDD" id="cd16701">
    <property type="entry name" value="RING_CH-C4HC3_MARCH5"/>
    <property type="match status" value="1"/>
</dbReference>
<dbReference type="SMART" id="SM00744">
    <property type="entry name" value="RINGv"/>
    <property type="match status" value="1"/>
</dbReference>
<dbReference type="GO" id="GO:0016020">
    <property type="term" value="C:membrane"/>
    <property type="evidence" value="ECO:0007669"/>
    <property type="project" value="UniProtKB-SubCell"/>
</dbReference>
<dbReference type="Pfam" id="PF12906">
    <property type="entry name" value="RINGv"/>
    <property type="match status" value="1"/>
</dbReference>
<evidence type="ECO:0000256" key="13">
    <source>
        <dbReference type="SAM" id="Phobius"/>
    </source>
</evidence>
<dbReference type="InterPro" id="IPR011016">
    <property type="entry name" value="Znf_RING-CH"/>
</dbReference>
<keyword evidence="6 13" id="KW-1133">Transmembrane helix</keyword>
<evidence type="ECO:0000256" key="10">
    <source>
        <dbReference type="ARBA" id="ARBA00043185"/>
    </source>
</evidence>
<proteinExistence type="predicted"/>
<evidence type="ECO:0000256" key="12">
    <source>
        <dbReference type="SAM" id="MobiDB-lite"/>
    </source>
</evidence>
<dbReference type="GO" id="GO:0008270">
    <property type="term" value="F:zinc ion binding"/>
    <property type="evidence" value="ECO:0007669"/>
    <property type="project" value="UniProtKB-KW"/>
</dbReference>
<evidence type="ECO:0000256" key="5">
    <source>
        <dbReference type="ARBA" id="ARBA00022833"/>
    </source>
</evidence>
<organism evidence="15 16">
    <name type="scientific">Drosophila lebanonensis</name>
    <name type="common">Fruit fly</name>
    <name type="synonym">Scaptodrosophila lebanonensis</name>
    <dbReference type="NCBI Taxonomy" id="7225"/>
    <lineage>
        <taxon>Eukaryota</taxon>
        <taxon>Metazoa</taxon>
        <taxon>Ecdysozoa</taxon>
        <taxon>Arthropoda</taxon>
        <taxon>Hexapoda</taxon>
        <taxon>Insecta</taxon>
        <taxon>Pterygota</taxon>
        <taxon>Neoptera</taxon>
        <taxon>Endopterygota</taxon>
        <taxon>Diptera</taxon>
        <taxon>Brachycera</taxon>
        <taxon>Muscomorpha</taxon>
        <taxon>Ephydroidea</taxon>
        <taxon>Drosophilidae</taxon>
        <taxon>Scaptodrosophila</taxon>
    </lineage>
</organism>
<evidence type="ECO:0000256" key="4">
    <source>
        <dbReference type="ARBA" id="ARBA00022771"/>
    </source>
</evidence>
<evidence type="ECO:0000256" key="6">
    <source>
        <dbReference type="ARBA" id="ARBA00022989"/>
    </source>
</evidence>
<keyword evidence="7 13" id="KW-0472">Membrane</keyword>